<proteinExistence type="predicted"/>
<dbReference type="STRING" id="1122155.SAMN02745158_03285"/>
<keyword evidence="8" id="KW-1185">Reference proteome</keyword>
<evidence type="ECO:0000256" key="4">
    <source>
        <dbReference type="ARBA" id="ARBA00022989"/>
    </source>
</evidence>
<comment type="subcellular location">
    <subcellularLocation>
        <location evidence="1">Cell membrane</location>
        <topology evidence="1">Multi-pass membrane protein</topology>
    </subcellularLocation>
</comment>
<feature type="transmembrane region" description="Helical" evidence="6">
    <location>
        <begin position="381"/>
        <end position="402"/>
    </location>
</feature>
<evidence type="ECO:0000256" key="5">
    <source>
        <dbReference type="ARBA" id="ARBA00023136"/>
    </source>
</evidence>
<evidence type="ECO:0000313" key="7">
    <source>
        <dbReference type="EMBL" id="SHF32082.1"/>
    </source>
</evidence>
<evidence type="ECO:0000256" key="2">
    <source>
        <dbReference type="ARBA" id="ARBA00022475"/>
    </source>
</evidence>
<dbReference type="GO" id="GO:0005886">
    <property type="term" value="C:plasma membrane"/>
    <property type="evidence" value="ECO:0007669"/>
    <property type="project" value="UniProtKB-SubCell"/>
</dbReference>
<dbReference type="InterPro" id="IPR050833">
    <property type="entry name" value="Poly_Biosynth_Transport"/>
</dbReference>
<keyword evidence="5 6" id="KW-0472">Membrane</keyword>
<evidence type="ECO:0000256" key="3">
    <source>
        <dbReference type="ARBA" id="ARBA00022692"/>
    </source>
</evidence>
<dbReference type="EMBL" id="FQVI01000021">
    <property type="protein sequence ID" value="SHF32082.1"/>
    <property type="molecule type" value="Genomic_DNA"/>
</dbReference>
<feature type="transmembrane region" description="Helical" evidence="6">
    <location>
        <begin position="47"/>
        <end position="66"/>
    </location>
</feature>
<protein>
    <submittedName>
        <fullName evidence="7">Membrane protein involved in the export of O-antigen and teichoic acid</fullName>
    </submittedName>
</protein>
<dbReference type="PANTHER" id="PTHR30250:SF11">
    <property type="entry name" value="O-ANTIGEN TRANSPORTER-RELATED"/>
    <property type="match status" value="1"/>
</dbReference>
<feature type="transmembrane region" description="Helical" evidence="6">
    <location>
        <begin position="414"/>
        <end position="432"/>
    </location>
</feature>
<sequence>MKELIRFLKASGIYFIGTVLIKLVSFLMLPIYTKYISPEDMGTYDLASAYITFLCSVLYLDIWAGIMRFMFEHDTREKKKKPINSGFAIFLLSTAVYTAIIIGVGCVAHIPYLFYIYLFGLLMNTQILFGYLARGFGKNVLYASSGLIGTLVTTVSNIILIVVFKMNYSAMFISGCIGYMVNIAIVGYGIRAHELISVKKFDYGIFKQMFRFSIPLCMNSVAYWFLTSYNRVAISNILGKEANGLYAVATRFGSVINLFTSCFNMAWQEISYSKEATSDSDNSNFYSVAINSFIQFLGMGLILLVPVVFFVFPIMIDDSYNEAKNMVPIYLLATIASSTSSFLGNIFSAIKKNDILFFTTVVGSIVNVICVHLLLPVLGVQGASIALFLGFLINVIIRIRILSKEIRVKMDMRFIGMFTILTAGVTFVYIKLSYIGNLVAFAVGVFATIYVFRDVIGKVYLQIKVKLRKK</sequence>
<feature type="transmembrane region" description="Helical" evidence="6">
    <location>
        <begin position="355"/>
        <end position="375"/>
    </location>
</feature>
<dbReference type="Proteomes" id="UP000184245">
    <property type="component" value="Unassembled WGS sequence"/>
</dbReference>
<accession>A0A1M5AQ80</accession>
<keyword evidence="3 6" id="KW-0812">Transmembrane</keyword>
<feature type="transmembrane region" description="Helical" evidence="6">
    <location>
        <begin position="328"/>
        <end position="348"/>
    </location>
</feature>
<evidence type="ECO:0000256" key="6">
    <source>
        <dbReference type="SAM" id="Phobius"/>
    </source>
</evidence>
<feature type="transmembrane region" description="Helical" evidence="6">
    <location>
        <begin position="87"/>
        <end position="110"/>
    </location>
</feature>
<feature type="transmembrane region" description="Helical" evidence="6">
    <location>
        <begin position="140"/>
        <end position="164"/>
    </location>
</feature>
<keyword evidence="4 6" id="KW-1133">Transmembrane helix</keyword>
<feature type="transmembrane region" description="Helical" evidence="6">
    <location>
        <begin position="12"/>
        <end position="32"/>
    </location>
</feature>
<dbReference type="Pfam" id="PF01943">
    <property type="entry name" value="Polysacc_synt"/>
    <property type="match status" value="1"/>
</dbReference>
<organism evidence="7 8">
    <name type="scientific">Lactonifactor longoviformis DSM 17459</name>
    <dbReference type="NCBI Taxonomy" id="1122155"/>
    <lineage>
        <taxon>Bacteria</taxon>
        <taxon>Bacillati</taxon>
        <taxon>Bacillota</taxon>
        <taxon>Clostridia</taxon>
        <taxon>Eubacteriales</taxon>
        <taxon>Clostridiaceae</taxon>
        <taxon>Lactonifactor</taxon>
    </lineage>
</organism>
<dbReference type="RefSeq" id="WP_072853694.1">
    <property type="nucleotide sequence ID" value="NZ_FQVI01000021.1"/>
</dbReference>
<name>A0A1M5AQ80_9CLOT</name>
<dbReference type="OrthoDB" id="371333at2"/>
<dbReference type="PANTHER" id="PTHR30250">
    <property type="entry name" value="PST FAMILY PREDICTED COLANIC ACID TRANSPORTER"/>
    <property type="match status" value="1"/>
</dbReference>
<gene>
    <name evidence="7" type="ORF">SAMN02745158_03285</name>
</gene>
<feature type="transmembrane region" description="Helical" evidence="6">
    <location>
        <begin position="116"/>
        <end position="133"/>
    </location>
</feature>
<reference evidence="7 8" key="1">
    <citation type="submission" date="2016-11" db="EMBL/GenBank/DDBJ databases">
        <authorList>
            <person name="Jaros S."/>
            <person name="Januszkiewicz K."/>
            <person name="Wedrychowicz H."/>
        </authorList>
    </citation>
    <scope>NUCLEOTIDE SEQUENCE [LARGE SCALE GENOMIC DNA]</scope>
    <source>
        <strain evidence="7 8">DSM 17459</strain>
    </source>
</reference>
<feature type="transmembrane region" description="Helical" evidence="6">
    <location>
        <begin position="170"/>
        <end position="188"/>
    </location>
</feature>
<dbReference type="InterPro" id="IPR002797">
    <property type="entry name" value="Polysacc_synth"/>
</dbReference>
<evidence type="ECO:0000256" key="1">
    <source>
        <dbReference type="ARBA" id="ARBA00004651"/>
    </source>
</evidence>
<dbReference type="AlphaFoldDB" id="A0A1M5AQ80"/>
<feature type="transmembrane region" description="Helical" evidence="6">
    <location>
        <begin position="438"/>
        <end position="461"/>
    </location>
</feature>
<feature type="transmembrane region" description="Helical" evidence="6">
    <location>
        <begin position="288"/>
        <end position="316"/>
    </location>
</feature>
<evidence type="ECO:0000313" key="8">
    <source>
        <dbReference type="Proteomes" id="UP000184245"/>
    </source>
</evidence>
<keyword evidence="2" id="KW-1003">Cell membrane</keyword>